<dbReference type="EnsemblPlants" id="Pp3c15_750V3.1">
    <property type="protein sequence ID" value="PAC:32927029.CDS.1"/>
    <property type="gene ID" value="Pp3c15_750"/>
</dbReference>
<dbReference type="AlphaFoldDB" id="A0A2K1JBD9"/>
<keyword evidence="3" id="KW-1185">Reference proteome</keyword>
<accession>A0A2K1JBD9</accession>
<evidence type="ECO:0000313" key="1">
    <source>
        <dbReference type="EMBL" id="PNR38852.1"/>
    </source>
</evidence>
<reference evidence="1 3" key="2">
    <citation type="journal article" date="2018" name="Plant J.">
        <title>The Physcomitrella patens chromosome-scale assembly reveals moss genome structure and evolution.</title>
        <authorList>
            <person name="Lang D."/>
            <person name="Ullrich K.K."/>
            <person name="Murat F."/>
            <person name="Fuchs J."/>
            <person name="Jenkins J."/>
            <person name="Haas F.B."/>
            <person name="Piednoel M."/>
            <person name="Gundlach H."/>
            <person name="Van Bel M."/>
            <person name="Meyberg R."/>
            <person name="Vives C."/>
            <person name="Morata J."/>
            <person name="Symeonidi A."/>
            <person name="Hiss M."/>
            <person name="Muchero W."/>
            <person name="Kamisugi Y."/>
            <person name="Saleh O."/>
            <person name="Blanc G."/>
            <person name="Decker E.L."/>
            <person name="van Gessel N."/>
            <person name="Grimwood J."/>
            <person name="Hayes R.D."/>
            <person name="Graham S.W."/>
            <person name="Gunter L.E."/>
            <person name="McDaniel S.F."/>
            <person name="Hoernstein S.N.W."/>
            <person name="Larsson A."/>
            <person name="Li F.W."/>
            <person name="Perroud P.F."/>
            <person name="Phillips J."/>
            <person name="Ranjan P."/>
            <person name="Rokshar D.S."/>
            <person name="Rothfels C.J."/>
            <person name="Schneider L."/>
            <person name="Shu S."/>
            <person name="Stevenson D.W."/>
            <person name="Thummler F."/>
            <person name="Tillich M."/>
            <person name="Villarreal Aguilar J.C."/>
            <person name="Widiez T."/>
            <person name="Wong G.K."/>
            <person name="Wymore A."/>
            <person name="Zhang Y."/>
            <person name="Zimmer A.D."/>
            <person name="Quatrano R.S."/>
            <person name="Mayer K.F.X."/>
            <person name="Goodstein D."/>
            <person name="Casacuberta J.M."/>
            <person name="Vandepoele K."/>
            <person name="Reski R."/>
            <person name="Cuming A.C."/>
            <person name="Tuskan G.A."/>
            <person name="Maumus F."/>
            <person name="Salse J."/>
            <person name="Schmutz J."/>
            <person name="Rensing S.A."/>
        </authorList>
    </citation>
    <scope>NUCLEOTIDE SEQUENCE [LARGE SCALE GENOMIC DNA]</scope>
    <source>
        <strain evidence="2 3">cv. Gransden 2004</strain>
    </source>
</reference>
<reference evidence="2" key="3">
    <citation type="submission" date="2020-12" db="UniProtKB">
        <authorList>
            <consortium name="EnsemblPlants"/>
        </authorList>
    </citation>
    <scope>IDENTIFICATION</scope>
</reference>
<name>A0A2K1JBD9_PHYPA</name>
<reference evidence="1 3" key="1">
    <citation type="journal article" date="2008" name="Science">
        <title>The Physcomitrella genome reveals evolutionary insights into the conquest of land by plants.</title>
        <authorList>
            <person name="Rensing S."/>
            <person name="Lang D."/>
            <person name="Zimmer A."/>
            <person name="Terry A."/>
            <person name="Salamov A."/>
            <person name="Shapiro H."/>
            <person name="Nishiyama T."/>
            <person name="Perroud P.-F."/>
            <person name="Lindquist E."/>
            <person name="Kamisugi Y."/>
            <person name="Tanahashi T."/>
            <person name="Sakakibara K."/>
            <person name="Fujita T."/>
            <person name="Oishi K."/>
            <person name="Shin-I T."/>
            <person name="Kuroki Y."/>
            <person name="Toyoda A."/>
            <person name="Suzuki Y."/>
            <person name="Hashimoto A."/>
            <person name="Yamaguchi K."/>
            <person name="Sugano A."/>
            <person name="Kohara Y."/>
            <person name="Fujiyama A."/>
            <person name="Anterola A."/>
            <person name="Aoki S."/>
            <person name="Ashton N."/>
            <person name="Barbazuk W.B."/>
            <person name="Barker E."/>
            <person name="Bennetzen J."/>
            <person name="Bezanilla M."/>
            <person name="Blankenship R."/>
            <person name="Cho S.H."/>
            <person name="Dutcher S."/>
            <person name="Estelle M."/>
            <person name="Fawcett J.A."/>
            <person name="Gundlach H."/>
            <person name="Hanada K."/>
            <person name="Heyl A."/>
            <person name="Hicks K.A."/>
            <person name="Hugh J."/>
            <person name="Lohr M."/>
            <person name="Mayer K."/>
            <person name="Melkozernov A."/>
            <person name="Murata T."/>
            <person name="Nelson D."/>
            <person name="Pils B."/>
            <person name="Prigge M."/>
            <person name="Reiss B."/>
            <person name="Renner T."/>
            <person name="Rombauts S."/>
            <person name="Rushton P."/>
            <person name="Sanderfoot A."/>
            <person name="Schween G."/>
            <person name="Shiu S.-H."/>
            <person name="Stueber K."/>
            <person name="Theodoulou F.L."/>
            <person name="Tu H."/>
            <person name="Van de Peer Y."/>
            <person name="Verrier P.J."/>
            <person name="Waters E."/>
            <person name="Wood A."/>
            <person name="Yang L."/>
            <person name="Cove D."/>
            <person name="Cuming A."/>
            <person name="Hasebe M."/>
            <person name="Lucas S."/>
            <person name="Mishler D.B."/>
            <person name="Reski R."/>
            <person name="Grigoriev I."/>
            <person name="Quatrano R.S."/>
            <person name="Boore J.L."/>
        </authorList>
    </citation>
    <scope>NUCLEOTIDE SEQUENCE [LARGE SCALE GENOMIC DNA]</scope>
    <source>
        <strain evidence="2 3">cv. Gransden 2004</strain>
    </source>
</reference>
<organism evidence="1">
    <name type="scientific">Physcomitrium patens</name>
    <name type="common">Spreading-leaved earth moss</name>
    <name type="synonym">Physcomitrella patens</name>
    <dbReference type="NCBI Taxonomy" id="3218"/>
    <lineage>
        <taxon>Eukaryota</taxon>
        <taxon>Viridiplantae</taxon>
        <taxon>Streptophyta</taxon>
        <taxon>Embryophyta</taxon>
        <taxon>Bryophyta</taxon>
        <taxon>Bryophytina</taxon>
        <taxon>Bryopsida</taxon>
        <taxon>Funariidae</taxon>
        <taxon>Funariales</taxon>
        <taxon>Funariaceae</taxon>
        <taxon>Physcomitrium</taxon>
    </lineage>
</organism>
<dbReference type="Gramene" id="Pp3c15_750V3.1">
    <property type="protein sequence ID" value="PAC:32927029.CDS.1"/>
    <property type="gene ID" value="Pp3c15_750"/>
</dbReference>
<dbReference type="Proteomes" id="UP000006727">
    <property type="component" value="Chromosome 15"/>
</dbReference>
<protein>
    <submittedName>
        <fullName evidence="1 2">Uncharacterized protein</fullName>
    </submittedName>
</protein>
<evidence type="ECO:0000313" key="3">
    <source>
        <dbReference type="Proteomes" id="UP000006727"/>
    </source>
</evidence>
<dbReference type="InParanoid" id="A0A2K1JBD9"/>
<sequence length="133" mass="14547">MSCEALPGCGDPLVGALENSRVRRAHNMRMHGQPGAIPANHAEGHNPFFLPSSVAQMPVTPPTTKHVRIITLTPHLFPSNPNNTIQLLAHTLSLSLSLSLALTHTHIHTHSLTRSLTHSYTKEYRPSQPSENT</sequence>
<evidence type="ECO:0000313" key="2">
    <source>
        <dbReference type="EnsemblPlants" id="PAC:32927029.CDS.1"/>
    </source>
</evidence>
<gene>
    <name evidence="1" type="ORF">PHYPA_019130</name>
</gene>
<proteinExistence type="predicted"/>
<dbReference type="EMBL" id="ABEU02000015">
    <property type="protein sequence ID" value="PNR38852.1"/>
    <property type="molecule type" value="Genomic_DNA"/>
</dbReference>